<evidence type="ECO:0000313" key="2">
    <source>
        <dbReference type="EMBL" id="PYH42933.1"/>
    </source>
</evidence>
<dbReference type="Pfam" id="PF02171">
    <property type="entry name" value="Piwi"/>
    <property type="match status" value="1"/>
</dbReference>
<organism evidence="2 3">
    <name type="scientific">Aspergillus saccharolyticus JOP 1030-1</name>
    <dbReference type="NCBI Taxonomy" id="1450539"/>
    <lineage>
        <taxon>Eukaryota</taxon>
        <taxon>Fungi</taxon>
        <taxon>Dikarya</taxon>
        <taxon>Ascomycota</taxon>
        <taxon>Pezizomycotina</taxon>
        <taxon>Eurotiomycetes</taxon>
        <taxon>Eurotiomycetidae</taxon>
        <taxon>Eurotiales</taxon>
        <taxon>Aspergillaceae</taxon>
        <taxon>Aspergillus</taxon>
        <taxon>Aspergillus subgen. Circumdati</taxon>
    </lineage>
</organism>
<dbReference type="AlphaFoldDB" id="A0A318ZE19"/>
<dbReference type="SMART" id="SM00950">
    <property type="entry name" value="Piwi"/>
    <property type="match status" value="1"/>
</dbReference>
<dbReference type="Gene3D" id="2.170.260.10">
    <property type="entry name" value="paz domain"/>
    <property type="match status" value="1"/>
</dbReference>
<dbReference type="STRING" id="1450539.A0A318ZE19"/>
<dbReference type="InterPro" id="IPR036397">
    <property type="entry name" value="RNaseH_sf"/>
</dbReference>
<dbReference type="InterPro" id="IPR012337">
    <property type="entry name" value="RNaseH-like_sf"/>
</dbReference>
<evidence type="ECO:0000259" key="1">
    <source>
        <dbReference type="PROSITE" id="PS50822"/>
    </source>
</evidence>
<gene>
    <name evidence="2" type="ORF">BP01DRAFT_384886</name>
</gene>
<dbReference type="PROSITE" id="PS50822">
    <property type="entry name" value="PIWI"/>
    <property type="match status" value="1"/>
</dbReference>
<dbReference type="InterPro" id="IPR003165">
    <property type="entry name" value="Piwi"/>
</dbReference>
<feature type="domain" description="Piwi" evidence="1">
    <location>
        <begin position="161"/>
        <end position="231"/>
    </location>
</feature>
<dbReference type="RefSeq" id="XP_025428915.1">
    <property type="nucleotide sequence ID" value="XM_025577545.1"/>
</dbReference>
<dbReference type="GeneID" id="37078774"/>
<dbReference type="Gene3D" id="3.30.420.10">
    <property type="entry name" value="Ribonuclease H-like superfamily/Ribonuclease H"/>
    <property type="match status" value="1"/>
</dbReference>
<dbReference type="SUPFAM" id="SSF53098">
    <property type="entry name" value="Ribonuclease H-like"/>
    <property type="match status" value="1"/>
</dbReference>
<sequence length="275" mass="29926">MTSTLVETLVLAVGEVLGVESEAELFLDHGGGPREVQFWLEGAGPKTIGKIKSKGKKPANSGPDESGRYTTVENFFRERYGINVDSNVPVVNVGTRQDPSYLPVEVCVVIAGQAAGVKLRGRQTQNMIRFAVRNPAQNALSITTKGAGALGLTPQLNTTLGTARPAHYYIVWDEIFSVQKPQPPFENAADLLEDLTHSMCYLFGRATRAVSICPPAYYADLVCERVRCYLKEVFDASAESSISGSMLEGGGGTGRMIETSDVRVHQNVRNTMYYI</sequence>
<dbReference type="PANTHER" id="PTHR22891">
    <property type="entry name" value="EUKARYOTIC TRANSLATION INITIATION FACTOR 2C"/>
    <property type="match status" value="1"/>
</dbReference>
<reference evidence="2 3" key="1">
    <citation type="submission" date="2016-12" db="EMBL/GenBank/DDBJ databases">
        <title>The genomes of Aspergillus section Nigri reveals drivers in fungal speciation.</title>
        <authorList>
            <consortium name="DOE Joint Genome Institute"/>
            <person name="Vesth T.C."/>
            <person name="Nybo J."/>
            <person name="Theobald S."/>
            <person name="Brandl J."/>
            <person name="Frisvad J.C."/>
            <person name="Nielsen K.F."/>
            <person name="Lyhne E.K."/>
            <person name="Kogle M.E."/>
            <person name="Kuo A."/>
            <person name="Riley R."/>
            <person name="Clum A."/>
            <person name="Nolan M."/>
            <person name="Lipzen A."/>
            <person name="Salamov A."/>
            <person name="Henrissat B."/>
            <person name="Wiebenga A."/>
            <person name="De Vries R.P."/>
            <person name="Grigoriev I.V."/>
            <person name="Mortensen U.H."/>
            <person name="Andersen M.R."/>
            <person name="Baker S.E."/>
        </authorList>
    </citation>
    <scope>NUCLEOTIDE SEQUENCE [LARGE SCALE GENOMIC DNA]</scope>
    <source>
        <strain evidence="2 3">JOP 1030-1</strain>
    </source>
</reference>
<proteinExistence type="predicted"/>
<accession>A0A318ZE19</accession>
<protein>
    <recommendedName>
        <fullName evidence="1">Piwi domain-containing protein</fullName>
    </recommendedName>
</protein>
<dbReference type="Proteomes" id="UP000248349">
    <property type="component" value="Unassembled WGS sequence"/>
</dbReference>
<dbReference type="SUPFAM" id="SSF101690">
    <property type="entry name" value="PAZ domain"/>
    <property type="match status" value="1"/>
</dbReference>
<dbReference type="EMBL" id="KZ821247">
    <property type="protein sequence ID" value="PYH42933.1"/>
    <property type="molecule type" value="Genomic_DNA"/>
</dbReference>
<dbReference type="InterPro" id="IPR003100">
    <property type="entry name" value="PAZ_dom"/>
</dbReference>
<keyword evidence="3" id="KW-1185">Reference proteome</keyword>
<evidence type="ECO:0000313" key="3">
    <source>
        <dbReference type="Proteomes" id="UP000248349"/>
    </source>
</evidence>
<dbReference type="Pfam" id="PF02170">
    <property type="entry name" value="PAZ"/>
    <property type="match status" value="1"/>
</dbReference>
<dbReference type="CDD" id="cd02846">
    <property type="entry name" value="PAZ_argonaute_like"/>
    <property type="match status" value="1"/>
</dbReference>
<dbReference type="GO" id="GO:0003723">
    <property type="term" value="F:RNA binding"/>
    <property type="evidence" value="ECO:0007669"/>
    <property type="project" value="InterPro"/>
</dbReference>
<name>A0A318ZE19_9EURO</name>
<dbReference type="OrthoDB" id="4368337at2759"/>
<dbReference type="InterPro" id="IPR036085">
    <property type="entry name" value="PAZ_dom_sf"/>
</dbReference>